<sequence>MAITALGIDPDATVEPFMLPAAQAAHRQDLRDLLGGTVDAGVYHRQALLHVHGGGPRGQDLPLNVAAWTLASAWRGMEIYGLYGTAVVTGPNRPDGGSAALDDGLAQQVRAVCAAVRDVLAEWQTRSPAGEAAARAEVLAVARHELDRTPVARGGFA</sequence>
<proteinExistence type="predicted"/>
<gene>
    <name evidence="1" type="ORF">FCI23_45130</name>
</gene>
<evidence type="ECO:0000313" key="1">
    <source>
        <dbReference type="EMBL" id="TJZ99598.1"/>
    </source>
</evidence>
<dbReference type="AlphaFoldDB" id="A0A4V5MXC2"/>
<evidence type="ECO:0000313" key="2">
    <source>
        <dbReference type="Proteomes" id="UP000305778"/>
    </source>
</evidence>
<keyword evidence="2" id="KW-1185">Reference proteome</keyword>
<dbReference type="OrthoDB" id="4248214at2"/>
<comment type="caution">
    <text evidence="1">The sequence shown here is derived from an EMBL/GenBank/DDBJ whole genome shotgun (WGS) entry which is preliminary data.</text>
</comment>
<organism evidence="1 2">
    <name type="scientific">Actinacidiphila oryziradicis</name>
    <dbReference type="NCBI Taxonomy" id="2571141"/>
    <lineage>
        <taxon>Bacteria</taxon>
        <taxon>Bacillati</taxon>
        <taxon>Actinomycetota</taxon>
        <taxon>Actinomycetes</taxon>
        <taxon>Kitasatosporales</taxon>
        <taxon>Streptomycetaceae</taxon>
        <taxon>Actinacidiphila</taxon>
    </lineage>
</organism>
<dbReference type="EMBL" id="SUMC01000101">
    <property type="protein sequence ID" value="TJZ99598.1"/>
    <property type="molecule type" value="Genomic_DNA"/>
</dbReference>
<reference evidence="1 2" key="1">
    <citation type="submission" date="2019-04" db="EMBL/GenBank/DDBJ databases">
        <title>Streptomyces oryziradicis sp. nov., a novel actinomycete isolated from rhizosphere soil of rice (Oryza sativa L.).</title>
        <authorList>
            <person name="Li C."/>
        </authorList>
    </citation>
    <scope>NUCLEOTIDE SEQUENCE [LARGE SCALE GENOMIC DNA]</scope>
    <source>
        <strain evidence="1 2">NEAU-C40</strain>
    </source>
</reference>
<dbReference type="Proteomes" id="UP000305778">
    <property type="component" value="Unassembled WGS sequence"/>
</dbReference>
<name>A0A4V5MXC2_9ACTN</name>
<protein>
    <submittedName>
        <fullName evidence="1">Uncharacterized protein</fullName>
    </submittedName>
</protein>
<dbReference type="RefSeq" id="WP_136729851.1">
    <property type="nucleotide sequence ID" value="NZ_SUMC01000101.1"/>
</dbReference>
<accession>A0A4V5MXC2</accession>